<organism evidence="1">
    <name type="scientific">Rhizophora mucronata</name>
    <name type="common">Asiatic mangrove</name>
    <dbReference type="NCBI Taxonomy" id="61149"/>
    <lineage>
        <taxon>Eukaryota</taxon>
        <taxon>Viridiplantae</taxon>
        <taxon>Streptophyta</taxon>
        <taxon>Embryophyta</taxon>
        <taxon>Tracheophyta</taxon>
        <taxon>Spermatophyta</taxon>
        <taxon>Magnoliopsida</taxon>
        <taxon>eudicotyledons</taxon>
        <taxon>Gunneridae</taxon>
        <taxon>Pentapetalae</taxon>
        <taxon>rosids</taxon>
        <taxon>fabids</taxon>
        <taxon>Malpighiales</taxon>
        <taxon>Rhizophoraceae</taxon>
        <taxon>Rhizophora</taxon>
    </lineage>
</organism>
<dbReference type="EMBL" id="GGEC01093625">
    <property type="protein sequence ID" value="MBX74109.1"/>
    <property type="molecule type" value="Transcribed_RNA"/>
</dbReference>
<dbReference type="AlphaFoldDB" id="A0A2P2R4B6"/>
<evidence type="ECO:0000313" key="1">
    <source>
        <dbReference type="EMBL" id="MBX74109.1"/>
    </source>
</evidence>
<accession>A0A2P2R4B6</accession>
<protein>
    <submittedName>
        <fullName evidence="1">Uncharacterized protein</fullName>
    </submittedName>
</protein>
<sequence length="38" mass="4501">MILFYNKHLESQHKPGKQSIQYKPCTKLKLNKPKNTCI</sequence>
<proteinExistence type="predicted"/>
<reference evidence="1" key="1">
    <citation type="submission" date="2018-02" db="EMBL/GenBank/DDBJ databases">
        <title>Rhizophora mucronata_Transcriptome.</title>
        <authorList>
            <person name="Meera S.P."/>
            <person name="Sreeshan A."/>
            <person name="Augustine A."/>
        </authorList>
    </citation>
    <scope>NUCLEOTIDE SEQUENCE</scope>
    <source>
        <tissue evidence="1">Leaf</tissue>
    </source>
</reference>
<name>A0A2P2R4B6_RHIMU</name>